<feature type="transmembrane region" description="Helical" evidence="8">
    <location>
        <begin position="136"/>
        <end position="160"/>
    </location>
</feature>
<comment type="subcellular location">
    <subcellularLocation>
        <location evidence="1">Cell membrane</location>
        <topology evidence="1">Multi-pass membrane protein</topology>
    </subcellularLocation>
</comment>
<dbReference type="InterPro" id="IPR011701">
    <property type="entry name" value="MFS"/>
</dbReference>
<sequence length="476" mass="47814">MHLRSPRSPWIAFSAIAVGTFMATLDGNIVNVALPTIGAQLHATIDRLEWAVTAYLLAISATLLTMGRAADLVGLRTVYVAGLVVFTFGSALCGAAPSFPALVAARVFQAVGASATMAVGPAVVTATFPAEQRGRALGAVGTVVALGLTAGPPIGGLILAHLSWRWVFYVNVPVGIAGAAWAARILPRRRPGFHPPFDGPGAGLLALALASLLAAVDRLVHPDAIAVALLVVGGGAAAALAWRERRAPSPLVDGALFRSRPVSLGLLAGLLSYAAMFSQTFLTPFYLARVLHLPPGRLGLALSAVPIALSVASPLSGWLSDRIGARVLPVAGMVILAAGLVLLSAAGAHDALASVMARLAVCGVGMGLFQAPNNSVVMGSLPRQRLGSGGGLLATARNVGMGIGVALAGSLFALRAGSAPAGPAFLSGYALALRTGAALAIAAAACSVVRAEASRSAGEERAPGAGAEAGRPTPEV</sequence>
<feature type="transmembrane region" description="Helical" evidence="8">
    <location>
        <begin position="262"/>
        <end position="286"/>
    </location>
</feature>
<dbReference type="PANTHER" id="PTHR42718">
    <property type="entry name" value="MAJOR FACILITATOR SUPERFAMILY MULTIDRUG TRANSPORTER MFSC"/>
    <property type="match status" value="1"/>
</dbReference>
<dbReference type="SUPFAM" id="SSF103473">
    <property type="entry name" value="MFS general substrate transporter"/>
    <property type="match status" value="1"/>
</dbReference>
<feature type="transmembrane region" description="Helical" evidence="8">
    <location>
        <begin position="298"/>
        <end position="320"/>
    </location>
</feature>
<evidence type="ECO:0000256" key="6">
    <source>
        <dbReference type="ARBA" id="ARBA00023136"/>
    </source>
</evidence>
<dbReference type="Gene3D" id="1.20.1250.20">
    <property type="entry name" value="MFS general substrate transporter like domains"/>
    <property type="match status" value="1"/>
</dbReference>
<feature type="transmembrane region" description="Helical" evidence="8">
    <location>
        <begin position="12"/>
        <end position="30"/>
    </location>
</feature>
<feature type="transmembrane region" description="Helical" evidence="8">
    <location>
        <begin position="327"/>
        <end position="345"/>
    </location>
</feature>
<keyword evidence="4 8" id="KW-0812">Transmembrane</keyword>
<feature type="region of interest" description="Disordered" evidence="7">
    <location>
        <begin position="455"/>
        <end position="476"/>
    </location>
</feature>
<keyword evidence="11" id="KW-1185">Reference proteome</keyword>
<dbReference type="PANTHER" id="PTHR42718:SF46">
    <property type="entry name" value="BLR6921 PROTEIN"/>
    <property type="match status" value="1"/>
</dbReference>
<protein>
    <submittedName>
        <fullName evidence="10">MFS transporter</fullName>
    </submittedName>
</protein>
<feature type="transmembrane region" description="Helical" evidence="8">
    <location>
        <begin position="78"/>
        <end position="97"/>
    </location>
</feature>
<evidence type="ECO:0000313" key="11">
    <source>
        <dbReference type="Proteomes" id="UP001162891"/>
    </source>
</evidence>
<feature type="transmembrane region" description="Helical" evidence="8">
    <location>
        <begin position="351"/>
        <end position="369"/>
    </location>
</feature>
<feature type="transmembrane region" description="Helical" evidence="8">
    <location>
        <begin position="197"/>
        <end position="216"/>
    </location>
</feature>
<dbReference type="Pfam" id="PF07690">
    <property type="entry name" value="MFS_1"/>
    <property type="match status" value="1"/>
</dbReference>
<feature type="transmembrane region" description="Helical" evidence="8">
    <location>
        <begin position="222"/>
        <end position="242"/>
    </location>
</feature>
<evidence type="ECO:0000256" key="5">
    <source>
        <dbReference type="ARBA" id="ARBA00022989"/>
    </source>
</evidence>
<accession>A0ABM7WYT0</accession>
<keyword evidence="2" id="KW-0813">Transport</keyword>
<proteinExistence type="predicted"/>
<dbReference type="InterPro" id="IPR020846">
    <property type="entry name" value="MFS_dom"/>
</dbReference>
<feature type="transmembrane region" description="Helical" evidence="8">
    <location>
        <begin position="50"/>
        <end position="66"/>
    </location>
</feature>
<evidence type="ECO:0000256" key="8">
    <source>
        <dbReference type="SAM" id="Phobius"/>
    </source>
</evidence>
<dbReference type="RefSeq" id="WP_248353151.1">
    <property type="nucleotide sequence ID" value="NZ_AP025591.1"/>
</dbReference>
<reference evidence="11" key="1">
    <citation type="journal article" date="2022" name="Int. J. Syst. Evol. Microbiol.">
        <title>Anaeromyxobacter oryzae sp. nov., Anaeromyxobacter diazotrophicus sp. nov. and Anaeromyxobacter paludicola sp. nov., isolated from paddy soils.</title>
        <authorList>
            <person name="Itoh H."/>
            <person name="Xu Z."/>
            <person name="Mise K."/>
            <person name="Masuda Y."/>
            <person name="Ushijima N."/>
            <person name="Hayakawa C."/>
            <person name="Shiratori Y."/>
            <person name="Senoo K."/>
        </authorList>
    </citation>
    <scope>NUCLEOTIDE SEQUENCE [LARGE SCALE GENOMIC DNA]</scope>
    <source>
        <strain evidence="11">Red232</strain>
    </source>
</reference>
<dbReference type="Gene3D" id="1.20.1720.10">
    <property type="entry name" value="Multidrug resistance protein D"/>
    <property type="match status" value="1"/>
</dbReference>
<keyword evidence="6 8" id="KW-0472">Membrane</keyword>
<evidence type="ECO:0000259" key="9">
    <source>
        <dbReference type="PROSITE" id="PS50850"/>
    </source>
</evidence>
<evidence type="ECO:0000256" key="3">
    <source>
        <dbReference type="ARBA" id="ARBA00022475"/>
    </source>
</evidence>
<evidence type="ECO:0000256" key="7">
    <source>
        <dbReference type="SAM" id="MobiDB-lite"/>
    </source>
</evidence>
<dbReference type="CDD" id="cd17321">
    <property type="entry name" value="MFS_MMR_MDR_like"/>
    <property type="match status" value="1"/>
</dbReference>
<feature type="domain" description="Major facilitator superfamily (MFS) profile" evidence="9">
    <location>
        <begin position="12"/>
        <end position="455"/>
    </location>
</feature>
<organism evidence="10 11">
    <name type="scientific">Anaeromyxobacter oryzae</name>
    <dbReference type="NCBI Taxonomy" id="2918170"/>
    <lineage>
        <taxon>Bacteria</taxon>
        <taxon>Pseudomonadati</taxon>
        <taxon>Myxococcota</taxon>
        <taxon>Myxococcia</taxon>
        <taxon>Myxococcales</taxon>
        <taxon>Cystobacterineae</taxon>
        <taxon>Anaeromyxobacteraceae</taxon>
        <taxon>Anaeromyxobacter</taxon>
    </lineage>
</organism>
<dbReference type="PROSITE" id="PS50850">
    <property type="entry name" value="MFS"/>
    <property type="match status" value="1"/>
</dbReference>
<gene>
    <name evidence="10" type="ORF">AMOR_36880</name>
</gene>
<dbReference type="InterPro" id="IPR036259">
    <property type="entry name" value="MFS_trans_sf"/>
</dbReference>
<evidence type="ECO:0000256" key="4">
    <source>
        <dbReference type="ARBA" id="ARBA00022692"/>
    </source>
</evidence>
<feature type="transmembrane region" description="Helical" evidence="8">
    <location>
        <begin position="390"/>
        <end position="414"/>
    </location>
</feature>
<dbReference type="PRINTS" id="PR01036">
    <property type="entry name" value="TCRTETB"/>
</dbReference>
<feature type="transmembrane region" description="Helical" evidence="8">
    <location>
        <begin position="426"/>
        <end position="449"/>
    </location>
</feature>
<evidence type="ECO:0000256" key="1">
    <source>
        <dbReference type="ARBA" id="ARBA00004651"/>
    </source>
</evidence>
<dbReference type="EMBL" id="AP025591">
    <property type="protein sequence ID" value="BDG04692.1"/>
    <property type="molecule type" value="Genomic_DNA"/>
</dbReference>
<feature type="transmembrane region" description="Helical" evidence="8">
    <location>
        <begin position="103"/>
        <end position="124"/>
    </location>
</feature>
<keyword evidence="3" id="KW-1003">Cell membrane</keyword>
<keyword evidence="5 8" id="KW-1133">Transmembrane helix</keyword>
<feature type="compositionally biased region" description="Low complexity" evidence="7">
    <location>
        <begin position="463"/>
        <end position="476"/>
    </location>
</feature>
<dbReference type="InterPro" id="IPR004638">
    <property type="entry name" value="EmrB-like"/>
</dbReference>
<name>A0ABM7WYT0_9BACT</name>
<evidence type="ECO:0000313" key="10">
    <source>
        <dbReference type="EMBL" id="BDG04692.1"/>
    </source>
</evidence>
<dbReference type="Proteomes" id="UP001162891">
    <property type="component" value="Chromosome"/>
</dbReference>
<dbReference type="NCBIfam" id="TIGR00711">
    <property type="entry name" value="efflux_EmrB"/>
    <property type="match status" value="1"/>
</dbReference>
<feature type="transmembrane region" description="Helical" evidence="8">
    <location>
        <begin position="166"/>
        <end position="185"/>
    </location>
</feature>
<evidence type="ECO:0000256" key="2">
    <source>
        <dbReference type="ARBA" id="ARBA00022448"/>
    </source>
</evidence>